<evidence type="ECO:0000313" key="1">
    <source>
        <dbReference type="EMBL" id="RBT67514.1"/>
    </source>
</evidence>
<proteinExistence type="predicted"/>
<gene>
    <name evidence="2" type="ORF">EB03_01810</name>
    <name evidence="1" type="ORF">EB03_02281</name>
</gene>
<accession>A0AB37IIV9</accession>
<organism evidence="1 3">
    <name type="scientific">Enterococcus hirae</name>
    <dbReference type="NCBI Taxonomy" id="1354"/>
    <lineage>
        <taxon>Bacteria</taxon>
        <taxon>Bacillati</taxon>
        <taxon>Bacillota</taxon>
        <taxon>Bacilli</taxon>
        <taxon>Lactobacillales</taxon>
        <taxon>Enterococcaceae</taxon>
        <taxon>Enterococcus</taxon>
    </lineage>
</organism>
<protein>
    <recommendedName>
        <fullName evidence="4">Phage protein</fullName>
    </recommendedName>
</protein>
<reference evidence="1 3" key="1">
    <citation type="submission" date="2015-06" db="EMBL/GenBank/DDBJ databases">
        <title>The Genome Sequence of Enterococcus hirae 88EA1.</title>
        <authorList>
            <consortium name="The Broad Institute Genomics Platform"/>
            <consortium name="The Broad Institute Genome Sequencing Center for Infectious Disease"/>
            <person name="Earl A.M."/>
            <person name="Van Tyne D."/>
            <person name="Lebreton F."/>
            <person name="Saavedra J.T."/>
            <person name="Gilmore M.S."/>
            <person name="Manson McGuire A."/>
            <person name="Clock S."/>
            <person name="Crupain M."/>
            <person name="Rangan U."/>
            <person name="Young S."/>
            <person name="Abouelleil A."/>
            <person name="Cao P."/>
            <person name="Chapman S.B."/>
            <person name="Griggs A."/>
            <person name="Priest M."/>
            <person name="Shea T."/>
            <person name="Wortman J."/>
            <person name="Nusbaum C."/>
            <person name="Birren B."/>
        </authorList>
    </citation>
    <scope>NUCLEOTIDE SEQUENCE [LARGE SCALE GENOMIC DNA]</scope>
    <source>
        <strain evidence="1 3">88EA1</strain>
    </source>
</reference>
<dbReference type="RefSeq" id="WP_096709605.1">
    <property type="nucleotide sequence ID" value="NZ_JBFCRC010000072.1"/>
</dbReference>
<name>A0AB37IIV9_ENTHR</name>
<evidence type="ECO:0000313" key="2">
    <source>
        <dbReference type="EMBL" id="RBT68675.1"/>
    </source>
</evidence>
<comment type="caution">
    <text evidence="1">The sequence shown here is derived from an EMBL/GenBank/DDBJ whole genome shotgun (WGS) entry which is preliminary data.</text>
</comment>
<dbReference type="EMBL" id="LESJ01000006">
    <property type="protein sequence ID" value="RBT67514.1"/>
    <property type="molecule type" value="Genomic_DNA"/>
</dbReference>
<sequence>MKFYVIKFGQYFYRKDNQFMNVASLNLTSLLQDSQWFDSYENAMETAEKFGGKVKECSLLGVENMEDGE</sequence>
<dbReference type="EMBL" id="LESJ01000005">
    <property type="protein sequence ID" value="RBT68675.1"/>
    <property type="molecule type" value="Genomic_DNA"/>
</dbReference>
<dbReference type="AlphaFoldDB" id="A0AB37IIV9"/>
<evidence type="ECO:0000313" key="3">
    <source>
        <dbReference type="Proteomes" id="UP000253498"/>
    </source>
</evidence>
<evidence type="ECO:0008006" key="4">
    <source>
        <dbReference type="Google" id="ProtNLM"/>
    </source>
</evidence>
<dbReference type="Proteomes" id="UP000253498">
    <property type="component" value="Unassembled WGS sequence"/>
</dbReference>